<dbReference type="HOGENOM" id="CLU_2550486_0_0_2"/>
<dbReference type="PaxDb" id="768679-TTX_1956"/>
<dbReference type="eggNOG" id="arCOG07859">
    <property type="taxonomic scope" value="Archaea"/>
</dbReference>
<dbReference type="SUPFAM" id="SSF81301">
    <property type="entry name" value="Nucleotidyltransferase"/>
    <property type="match status" value="1"/>
</dbReference>
<dbReference type="CDD" id="cd05403">
    <property type="entry name" value="NT_KNTase_like"/>
    <property type="match status" value="1"/>
</dbReference>
<dbReference type="RefSeq" id="WP_014127823.1">
    <property type="nucleotide sequence ID" value="NC_016070.1"/>
</dbReference>
<keyword evidence="3" id="KW-1185">Reference proteome</keyword>
<proteinExistence type="predicted"/>
<organism evidence="2 3">
    <name type="scientific">Thermoproteus tenax (strain ATCC 35583 / DSM 2078 / JCM 9277 / NBRC 100435 / Kra 1)</name>
    <dbReference type="NCBI Taxonomy" id="768679"/>
    <lineage>
        <taxon>Archaea</taxon>
        <taxon>Thermoproteota</taxon>
        <taxon>Thermoprotei</taxon>
        <taxon>Thermoproteales</taxon>
        <taxon>Thermoproteaceae</taxon>
        <taxon>Thermoproteus</taxon>
    </lineage>
</organism>
<dbReference type="Proteomes" id="UP000002654">
    <property type="component" value="Chromosome"/>
</dbReference>
<accession>G4RLX5</accession>
<dbReference type="EMBL" id="FN869859">
    <property type="protein sequence ID" value="CCC82570.1"/>
    <property type="molecule type" value="Genomic_DNA"/>
</dbReference>
<dbReference type="Pfam" id="PF18765">
    <property type="entry name" value="Polbeta"/>
    <property type="match status" value="1"/>
</dbReference>
<dbReference type="AlphaFoldDB" id="G4RLX5"/>
<dbReference type="PATRIC" id="fig|768679.9.peg.1979"/>
<feature type="domain" description="Polymerase beta nucleotidyltransferase" evidence="1">
    <location>
        <begin position="30"/>
        <end position="72"/>
    </location>
</feature>
<dbReference type="InterPro" id="IPR043519">
    <property type="entry name" value="NT_sf"/>
</dbReference>
<evidence type="ECO:0000313" key="3">
    <source>
        <dbReference type="Proteomes" id="UP000002654"/>
    </source>
</evidence>
<reference evidence="2 3" key="1">
    <citation type="journal article" date="2011" name="PLoS ONE">
        <title>The complete genome sequence of Thermoproteus tenax: a physiologically versatile member of the Crenarchaeota.</title>
        <authorList>
            <person name="Siebers B."/>
            <person name="Zaparty M."/>
            <person name="Raddatz G."/>
            <person name="Tjaden B."/>
            <person name="Albers S.V."/>
            <person name="Bell S.D."/>
            <person name="Blombach F."/>
            <person name="Kletzin A."/>
            <person name="Kyrpides N."/>
            <person name="Lanz C."/>
            <person name="Plagens A."/>
            <person name="Rampp M."/>
            <person name="Rosinus A."/>
            <person name="von Jan M."/>
            <person name="Makarova K.S."/>
            <person name="Klenk H.P."/>
            <person name="Schuster S.C."/>
            <person name="Hensel R."/>
        </authorList>
    </citation>
    <scope>NUCLEOTIDE SEQUENCE [LARGE SCALE GENOMIC DNA]</scope>
    <source>
        <strain evidence="3">ATCC 35583 / DSM 2078 / JCM 9277 / NBRC 100435 / Kra 1</strain>
    </source>
</reference>
<dbReference type="InterPro" id="IPR041633">
    <property type="entry name" value="Polbeta"/>
</dbReference>
<gene>
    <name evidence="2" type="ordered locus">TTX_1956</name>
</gene>
<dbReference type="STRING" id="768679.TTX_1956"/>
<dbReference type="KEGG" id="ttn:TTX_1956"/>
<protein>
    <submittedName>
        <fullName evidence="2">Minimal nucleotidyltransferase family protein</fullName>
    </submittedName>
</protein>
<dbReference type="GeneID" id="11262842"/>
<name>G4RLX5_THETK</name>
<evidence type="ECO:0000313" key="2">
    <source>
        <dbReference type="EMBL" id="CCC82570.1"/>
    </source>
</evidence>
<dbReference type="Gene3D" id="3.30.460.10">
    <property type="entry name" value="Beta Polymerase, domain 2"/>
    <property type="match status" value="1"/>
</dbReference>
<sequence length="82" mass="9199">MDVYTVLHKYCVFLYAAEPLEKCVGDVAARFELRYVVLFGSRALGYAAEFSDWDLAVKVGRRISLTELGRLYGGWRGAFPGS</sequence>
<evidence type="ECO:0000259" key="1">
    <source>
        <dbReference type="Pfam" id="PF18765"/>
    </source>
</evidence>